<reference evidence="10" key="1">
    <citation type="submission" date="2020-10" db="EMBL/GenBank/DDBJ databases">
        <authorList>
            <person name="Gilroy R."/>
        </authorList>
    </citation>
    <scope>NUCLEOTIDE SEQUENCE</scope>
    <source>
        <strain evidence="10">CHK190-19873</strain>
    </source>
</reference>
<name>A0A9D1EU96_9FIRM</name>
<dbReference type="Gene3D" id="1.10.1760.20">
    <property type="match status" value="1"/>
</dbReference>
<comment type="subcellular location">
    <subcellularLocation>
        <location evidence="1">Cell membrane</location>
        <topology evidence="1">Multi-pass membrane protein</topology>
    </subcellularLocation>
</comment>
<accession>A0A9D1EU96</accession>
<dbReference type="Proteomes" id="UP000823935">
    <property type="component" value="Unassembled WGS sequence"/>
</dbReference>
<feature type="transmembrane region" description="Helical" evidence="9">
    <location>
        <begin position="6"/>
        <end position="33"/>
    </location>
</feature>
<keyword evidence="6 9" id="KW-1133">Transmembrane helix</keyword>
<proteinExistence type="inferred from homology"/>
<dbReference type="InterPro" id="IPR024529">
    <property type="entry name" value="ECF_trnsprt_substrate-spec"/>
</dbReference>
<dbReference type="PANTHER" id="PTHR38438">
    <property type="entry name" value="RIBOFLAVIN TRANSPORTER RIBU"/>
    <property type="match status" value="1"/>
</dbReference>
<dbReference type="InterPro" id="IPR025720">
    <property type="entry name" value="RibU"/>
</dbReference>
<evidence type="ECO:0000256" key="1">
    <source>
        <dbReference type="ARBA" id="ARBA00004651"/>
    </source>
</evidence>
<dbReference type="Pfam" id="PF12822">
    <property type="entry name" value="ECF_trnsprt"/>
    <property type="match status" value="1"/>
</dbReference>
<keyword evidence="7 8" id="KW-0472">Membrane</keyword>
<dbReference type="AlphaFoldDB" id="A0A9D1EU96"/>
<evidence type="ECO:0000256" key="4">
    <source>
        <dbReference type="ARBA" id="ARBA00022475"/>
    </source>
</evidence>
<evidence type="ECO:0000256" key="2">
    <source>
        <dbReference type="ARBA" id="ARBA00005540"/>
    </source>
</evidence>
<dbReference type="GO" id="GO:0005886">
    <property type="term" value="C:plasma membrane"/>
    <property type="evidence" value="ECO:0007669"/>
    <property type="project" value="UniProtKB-SubCell"/>
</dbReference>
<evidence type="ECO:0000256" key="8">
    <source>
        <dbReference type="PIRNR" id="PIRNR037778"/>
    </source>
</evidence>
<evidence type="ECO:0000313" key="10">
    <source>
        <dbReference type="EMBL" id="HIS31886.1"/>
    </source>
</evidence>
<reference evidence="10" key="2">
    <citation type="journal article" date="2021" name="PeerJ">
        <title>Extensive microbial diversity within the chicken gut microbiome revealed by metagenomics and culture.</title>
        <authorList>
            <person name="Gilroy R."/>
            <person name="Ravi A."/>
            <person name="Getino M."/>
            <person name="Pursley I."/>
            <person name="Horton D.L."/>
            <person name="Alikhan N.F."/>
            <person name="Baker D."/>
            <person name="Gharbi K."/>
            <person name="Hall N."/>
            <person name="Watson M."/>
            <person name="Adriaenssens E.M."/>
            <person name="Foster-Nyarko E."/>
            <person name="Jarju S."/>
            <person name="Secka A."/>
            <person name="Antonio M."/>
            <person name="Oren A."/>
            <person name="Chaudhuri R.R."/>
            <person name="La Ragione R."/>
            <person name="Hildebrand F."/>
            <person name="Pallen M.J."/>
        </authorList>
    </citation>
    <scope>NUCLEOTIDE SEQUENCE</scope>
    <source>
        <strain evidence="10">CHK190-19873</strain>
    </source>
</reference>
<feature type="transmembrane region" description="Helical" evidence="9">
    <location>
        <begin position="193"/>
        <end position="214"/>
    </location>
</feature>
<dbReference type="PIRSF" id="PIRSF037778">
    <property type="entry name" value="UCP037778_transp_RibU"/>
    <property type="match status" value="1"/>
</dbReference>
<comment type="similarity">
    <text evidence="2 8">Belongs to the prokaryotic riboflavin transporter (P-RFT) (TC 2.A.87) family.</text>
</comment>
<keyword evidence="5 9" id="KW-0812">Transmembrane</keyword>
<dbReference type="GO" id="GO:0032217">
    <property type="term" value="F:riboflavin transmembrane transporter activity"/>
    <property type="evidence" value="ECO:0007669"/>
    <property type="project" value="UniProtKB-UniRule"/>
</dbReference>
<dbReference type="EMBL" id="DVIQ01000059">
    <property type="protein sequence ID" value="HIS31886.1"/>
    <property type="molecule type" value="Genomic_DNA"/>
</dbReference>
<evidence type="ECO:0000256" key="5">
    <source>
        <dbReference type="ARBA" id="ARBA00022692"/>
    </source>
</evidence>
<comment type="function">
    <text evidence="8">Probably a riboflavin-binding protein that interacts with the energy-coupling factor (ECF) ABC-transporter complex.</text>
</comment>
<comment type="caution">
    <text evidence="10">The sequence shown here is derived from an EMBL/GenBank/DDBJ whole genome shotgun (WGS) entry which is preliminary data.</text>
</comment>
<evidence type="ECO:0000256" key="9">
    <source>
        <dbReference type="SAM" id="Phobius"/>
    </source>
</evidence>
<protein>
    <recommendedName>
        <fullName evidence="8">Riboflavin transporter</fullName>
    </recommendedName>
</protein>
<feature type="transmembrane region" description="Helical" evidence="9">
    <location>
        <begin position="102"/>
        <end position="125"/>
    </location>
</feature>
<organism evidence="10 11">
    <name type="scientific">Candidatus Limivivens intestinipullorum</name>
    <dbReference type="NCBI Taxonomy" id="2840858"/>
    <lineage>
        <taxon>Bacteria</taxon>
        <taxon>Bacillati</taxon>
        <taxon>Bacillota</taxon>
        <taxon>Clostridia</taxon>
        <taxon>Lachnospirales</taxon>
        <taxon>Lachnospiraceae</taxon>
        <taxon>Lachnospiraceae incertae sedis</taxon>
        <taxon>Candidatus Limivivens</taxon>
    </lineage>
</organism>
<evidence type="ECO:0000313" key="11">
    <source>
        <dbReference type="Proteomes" id="UP000823935"/>
    </source>
</evidence>
<feature type="transmembrane region" description="Helical" evidence="9">
    <location>
        <begin position="145"/>
        <end position="165"/>
    </location>
</feature>
<gene>
    <name evidence="10" type="ORF">IAB44_10130</name>
</gene>
<feature type="transmembrane region" description="Helical" evidence="9">
    <location>
        <begin position="40"/>
        <end position="67"/>
    </location>
</feature>
<evidence type="ECO:0000256" key="7">
    <source>
        <dbReference type="ARBA" id="ARBA00023136"/>
    </source>
</evidence>
<keyword evidence="4 8" id="KW-1003">Cell membrane</keyword>
<keyword evidence="3 8" id="KW-0813">Transport</keyword>
<dbReference type="PANTHER" id="PTHR38438:SF1">
    <property type="entry name" value="RIBOFLAVIN TRANSPORTER RIBU"/>
    <property type="match status" value="1"/>
</dbReference>
<evidence type="ECO:0000256" key="6">
    <source>
        <dbReference type="ARBA" id="ARBA00022989"/>
    </source>
</evidence>
<sequence length="215" mass="23497">MNSKTKKIITIGTLCAITYVIMAVGRIPVVLFLKYDPSDVIVTLGGLIWGPMTSCVVAIIVATIEMITVSDTGILGCIMNIVQTISFACTASAIYKKKRTMSGAVISLFAGCAAMVAVMMLWNYLITPLYMGYPRETVAELLLPAFFPFNLLKSMLNAAITFLLYKPVITALRKSGYVAMSEKEYKKPKRNSFLLPAVMIIITCVLIILSMNGII</sequence>
<evidence type="ECO:0000256" key="3">
    <source>
        <dbReference type="ARBA" id="ARBA00022448"/>
    </source>
</evidence>